<evidence type="ECO:0000256" key="5">
    <source>
        <dbReference type="ARBA" id="ARBA00023128"/>
    </source>
</evidence>
<dbReference type="InParanoid" id="A0A2T3A4L5"/>
<dbReference type="Proteomes" id="UP000241462">
    <property type="component" value="Unassembled WGS sequence"/>
</dbReference>
<feature type="region of interest" description="Disordered" evidence="8">
    <location>
        <begin position="57"/>
        <end position="77"/>
    </location>
</feature>
<dbReference type="PANTHER" id="PTHR12810:SF0">
    <property type="entry name" value="SMALL RIBOSOMAL SUBUNIT PROTEIN MS29"/>
    <property type="match status" value="1"/>
</dbReference>
<name>A0A2T3A4L5_9PEZI</name>
<keyword evidence="6" id="KW-0687">Ribonucleoprotein</keyword>
<proteinExistence type="inferred from homology"/>
<evidence type="ECO:0000256" key="8">
    <source>
        <dbReference type="SAM" id="MobiDB-lite"/>
    </source>
</evidence>
<dbReference type="OrthoDB" id="274828at2759"/>
<keyword evidence="3" id="KW-0809">Transit peptide</keyword>
<accession>A0A2T3A4L5</accession>
<dbReference type="AlphaFoldDB" id="A0A2T3A4L5"/>
<dbReference type="InterPro" id="IPR019368">
    <property type="entry name" value="Ribosomal_mS29"/>
</dbReference>
<dbReference type="GO" id="GO:0003735">
    <property type="term" value="F:structural constituent of ribosome"/>
    <property type="evidence" value="ECO:0007669"/>
    <property type="project" value="TreeGrafter"/>
</dbReference>
<keyword evidence="10" id="KW-1185">Reference proteome</keyword>
<sequence>MASPSCWRCLLRPSTAATPSPFPARHFTPLGLTTTTTTTKTILPATATTSITATPSAAHSFSTSTPSYAGGRPGVHQRLGKRMQLSKFKKKKEIMRPKAPKPGERKAFRKRIVLSNNNALPVRGLELMSPARLASQESAGHVLKIPDHLIDRLRAVEAFKSSQTWEFFHSPHMLVRPETVHICERMGESVKDGSTARIVVSGGKAAGKSMTLLQAQIYAFMEKWVVINIPEAQELTTAATDYAPIPDTDPQLWMQSSYALKFMQAILAGNRAVLEKVYTTRSYEDFTNPVAEGATLVTLIESAHEVDQAWSVFAAFWHELFIVKADSAGTPRPPILFSADGLASFMRTSDYRNQTFEPIHSHDLAIVRNFVDVLSGKTPLPSGGAVIGATCRSNAARNPSMELAINRQLARQQGPEAEMPQRDPYGRKYDERVDAVMENTGIEVVNVQGISKAEARSLLEYWAASGMMRAQINETTVSEKWMTGGNGIIGEMERAGLTCLRI</sequence>
<evidence type="ECO:0000256" key="4">
    <source>
        <dbReference type="ARBA" id="ARBA00022980"/>
    </source>
</evidence>
<organism evidence="9 10">
    <name type="scientific">Coniella lustricola</name>
    <dbReference type="NCBI Taxonomy" id="2025994"/>
    <lineage>
        <taxon>Eukaryota</taxon>
        <taxon>Fungi</taxon>
        <taxon>Dikarya</taxon>
        <taxon>Ascomycota</taxon>
        <taxon>Pezizomycotina</taxon>
        <taxon>Sordariomycetes</taxon>
        <taxon>Sordariomycetidae</taxon>
        <taxon>Diaporthales</taxon>
        <taxon>Schizoparmaceae</taxon>
        <taxon>Coniella</taxon>
    </lineage>
</organism>
<keyword evidence="5" id="KW-0496">Mitochondrion</keyword>
<dbReference type="PANTHER" id="PTHR12810">
    <property type="entry name" value="MITOCHONDRIAL 28S RIBOSOMAL PROTEIN S29"/>
    <property type="match status" value="1"/>
</dbReference>
<evidence type="ECO:0000256" key="2">
    <source>
        <dbReference type="ARBA" id="ARBA00009863"/>
    </source>
</evidence>
<dbReference type="EMBL" id="KZ678472">
    <property type="protein sequence ID" value="PSR82737.1"/>
    <property type="molecule type" value="Genomic_DNA"/>
</dbReference>
<dbReference type="FunCoup" id="A0A2T3A4L5">
    <property type="interactions" value="77"/>
</dbReference>
<dbReference type="Pfam" id="PF10236">
    <property type="entry name" value="DAP3"/>
    <property type="match status" value="1"/>
</dbReference>
<evidence type="ECO:0000256" key="1">
    <source>
        <dbReference type="ARBA" id="ARBA00004173"/>
    </source>
</evidence>
<evidence type="ECO:0000256" key="6">
    <source>
        <dbReference type="ARBA" id="ARBA00023274"/>
    </source>
</evidence>
<gene>
    <name evidence="9" type="ORF">BD289DRAFT_411626</name>
</gene>
<keyword evidence="4 9" id="KW-0689">Ribosomal protein</keyword>
<evidence type="ECO:0000313" key="9">
    <source>
        <dbReference type="EMBL" id="PSR82737.1"/>
    </source>
</evidence>
<evidence type="ECO:0000313" key="10">
    <source>
        <dbReference type="Proteomes" id="UP000241462"/>
    </source>
</evidence>
<protein>
    <recommendedName>
        <fullName evidence="7">Small ribosomal subunit protein mS29</fullName>
    </recommendedName>
</protein>
<comment type="similarity">
    <text evidence="2">Belongs to the mitochondrion-specific ribosomal protein mS29 family.</text>
</comment>
<dbReference type="STRING" id="2025994.A0A2T3A4L5"/>
<evidence type="ECO:0000256" key="7">
    <source>
        <dbReference type="ARBA" id="ARBA00035140"/>
    </source>
</evidence>
<reference evidence="9 10" key="1">
    <citation type="journal article" date="2018" name="Mycol. Prog.">
        <title>Coniella lustricola, a new species from submerged detritus.</title>
        <authorList>
            <person name="Raudabaugh D.B."/>
            <person name="Iturriaga T."/>
            <person name="Carver A."/>
            <person name="Mondo S."/>
            <person name="Pangilinan J."/>
            <person name="Lipzen A."/>
            <person name="He G."/>
            <person name="Amirebrahimi M."/>
            <person name="Grigoriev I.V."/>
            <person name="Miller A.N."/>
        </authorList>
    </citation>
    <scope>NUCLEOTIDE SEQUENCE [LARGE SCALE GENOMIC DNA]</scope>
    <source>
        <strain evidence="9 10">B22-T-1</strain>
    </source>
</reference>
<dbReference type="GO" id="GO:0005763">
    <property type="term" value="C:mitochondrial small ribosomal subunit"/>
    <property type="evidence" value="ECO:0007669"/>
    <property type="project" value="TreeGrafter"/>
</dbReference>
<comment type="subcellular location">
    <subcellularLocation>
        <location evidence="1">Mitochondrion</location>
    </subcellularLocation>
</comment>
<evidence type="ECO:0000256" key="3">
    <source>
        <dbReference type="ARBA" id="ARBA00022946"/>
    </source>
</evidence>